<protein>
    <recommendedName>
        <fullName evidence="1">Carboxymuconolactone decarboxylase-like domain-containing protein</fullName>
    </recommendedName>
</protein>
<dbReference type="InterPro" id="IPR003779">
    <property type="entry name" value="CMD-like"/>
</dbReference>
<dbReference type="Gene3D" id="1.20.1290.10">
    <property type="entry name" value="AhpD-like"/>
    <property type="match status" value="1"/>
</dbReference>
<gene>
    <name evidence="2" type="ORF">SKTS_06580</name>
</gene>
<dbReference type="InterPro" id="IPR029032">
    <property type="entry name" value="AhpD-like"/>
</dbReference>
<evidence type="ECO:0000259" key="1">
    <source>
        <dbReference type="Pfam" id="PF02627"/>
    </source>
</evidence>
<evidence type="ECO:0000313" key="2">
    <source>
        <dbReference type="EMBL" id="BCB25772.1"/>
    </source>
</evidence>
<keyword evidence="3" id="KW-1185">Reference proteome</keyword>
<dbReference type="PANTHER" id="PTHR35446">
    <property type="entry name" value="SI:CH211-175M2.5"/>
    <property type="match status" value="1"/>
</dbReference>
<dbReference type="EMBL" id="AP022853">
    <property type="protein sequence ID" value="BCB25772.1"/>
    <property type="molecule type" value="Genomic_DNA"/>
</dbReference>
<name>A0A6F8V9X3_9PROT</name>
<dbReference type="GO" id="GO:0051920">
    <property type="term" value="F:peroxiredoxin activity"/>
    <property type="evidence" value="ECO:0007669"/>
    <property type="project" value="InterPro"/>
</dbReference>
<dbReference type="AlphaFoldDB" id="A0A6F8V9X3"/>
<evidence type="ECO:0000313" key="3">
    <source>
        <dbReference type="Proteomes" id="UP000502260"/>
    </source>
</evidence>
<dbReference type="Pfam" id="PF02627">
    <property type="entry name" value="CMD"/>
    <property type="match status" value="1"/>
</dbReference>
<dbReference type="PANTHER" id="PTHR35446:SF2">
    <property type="entry name" value="CARBOXYMUCONOLACTONE DECARBOXYLASE-LIKE DOMAIN-CONTAINING PROTEIN"/>
    <property type="match status" value="1"/>
</dbReference>
<dbReference type="RefSeq" id="WP_244617428.1">
    <property type="nucleotide sequence ID" value="NZ_AP022853.1"/>
</dbReference>
<dbReference type="KEGG" id="slac:SKTS_06580"/>
<proteinExistence type="predicted"/>
<organism evidence="2 3">
    <name type="scientific">Sulfurimicrobium lacus</name>
    <dbReference type="NCBI Taxonomy" id="2715678"/>
    <lineage>
        <taxon>Bacteria</taxon>
        <taxon>Pseudomonadati</taxon>
        <taxon>Pseudomonadota</taxon>
        <taxon>Betaproteobacteria</taxon>
        <taxon>Nitrosomonadales</taxon>
        <taxon>Sulfuricellaceae</taxon>
        <taxon>Sulfurimicrobium</taxon>
    </lineage>
</organism>
<reference evidence="3" key="1">
    <citation type="submission" date="2020-03" db="EMBL/GenBank/DDBJ databases">
        <title>Complete genome sequence of sulfur-oxidizing bacterium skT11.</title>
        <authorList>
            <person name="Kanda M."/>
            <person name="Kojima H."/>
            <person name="Fukui M."/>
        </authorList>
    </citation>
    <scope>NUCLEOTIDE SEQUENCE [LARGE SCALE GENOMIC DNA]</scope>
    <source>
        <strain evidence="3">skT11</strain>
    </source>
</reference>
<feature type="domain" description="Carboxymuconolactone decarboxylase-like" evidence="1">
    <location>
        <begin position="59"/>
        <end position="123"/>
    </location>
</feature>
<sequence>MPLIYTVSPAQAQGQVAEVYRQSAAILGHVPNAFQMYSASPALLETQWQQTAYFMLHPNLSFPLLALTRMLVSQDHQCDYCIDFNAAMLIERAGFTPEQIASTRRDAAAAPLDAREKAMLLFALKATRAPKEIGAADIDDLKALG</sequence>
<dbReference type="Proteomes" id="UP000502260">
    <property type="component" value="Chromosome"/>
</dbReference>
<dbReference type="SUPFAM" id="SSF69118">
    <property type="entry name" value="AhpD-like"/>
    <property type="match status" value="1"/>
</dbReference>
<accession>A0A6F8V9X3</accession>